<gene>
    <name evidence="2" type="ORF">BSTEL_0921</name>
</gene>
<dbReference type="InterPro" id="IPR011009">
    <property type="entry name" value="Kinase-like_dom_sf"/>
</dbReference>
<dbReference type="RefSeq" id="WP_034526104.1">
    <property type="nucleotide sequence ID" value="NZ_JGZP01000003.1"/>
</dbReference>
<dbReference type="PANTHER" id="PTHR21064:SF5">
    <property type="entry name" value="SLR1880 PROTEIN"/>
    <property type="match status" value="1"/>
</dbReference>
<organism evidence="2 3">
    <name type="scientific">Bifidobacterium stellenboschense</name>
    <dbReference type="NCBI Taxonomy" id="762211"/>
    <lineage>
        <taxon>Bacteria</taxon>
        <taxon>Bacillati</taxon>
        <taxon>Actinomycetota</taxon>
        <taxon>Actinomycetes</taxon>
        <taxon>Bifidobacteriales</taxon>
        <taxon>Bifidobacteriaceae</taxon>
        <taxon>Bifidobacterium</taxon>
    </lineage>
</organism>
<feature type="domain" description="Aminoglycoside phosphotransferase" evidence="1">
    <location>
        <begin position="24"/>
        <end position="258"/>
    </location>
</feature>
<comment type="caution">
    <text evidence="2">The sequence shown here is derived from an EMBL/GenBank/DDBJ whole genome shotgun (WGS) entry which is preliminary data.</text>
</comment>
<accession>A0A087E098</accession>
<dbReference type="PANTHER" id="PTHR21064">
    <property type="entry name" value="AMINOGLYCOSIDE PHOSPHOTRANSFERASE DOMAIN-CONTAINING PROTEIN-RELATED"/>
    <property type="match status" value="1"/>
</dbReference>
<keyword evidence="3" id="KW-1185">Reference proteome</keyword>
<dbReference type="EMBL" id="JGZP01000003">
    <property type="protein sequence ID" value="KFJ01199.1"/>
    <property type="molecule type" value="Genomic_DNA"/>
</dbReference>
<dbReference type="GO" id="GO:0016301">
    <property type="term" value="F:kinase activity"/>
    <property type="evidence" value="ECO:0007669"/>
    <property type="project" value="UniProtKB-KW"/>
</dbReference>
<dbReference type="Gene3D" id="3.90.1200.10">
    <property type="match status" value="1"/>
</dbReference>
<dbReference type="InterPro" id="IPR002575">
    <property type="entry name" value="Aminoglycoside_PTrfase"/>
</dbReference>
<sequence>MTGNDIDLHAVAERFRLDGDVTRVAPYGDGHINATYLVETTDGRAILQRMNTTVFPDTFHLMRNIELVTAFLRAQGQETLDIIPTRDGSTYLEDATGAWRMYVFIEDTVSYNLVTDAAVFRAAGGAFGAFQNQLSGFDASQLTETIAHFHDTPKRFRDFLAALDRDAMGRAAGCPDEIAFFRGRDGRYATITDGLADGTIPLRVTHNDTKLNNILMDARDGHARAIIDLDTVMPGSLLYDFGDSIRFGASTALEDERDLDKVHFSLDLFRSYAEGFLGELGGAVTAREAELLPTGAWMMTVECGMRFLADHLAGDIYFATRYPEHNLVRARTQIRLASEMEEQADAMAAVVADVMGGKA</sequence>
<dbReference type="Pfam" id="PF01636">
    <property type="entry name" value="APH"/>
    <property type="match status" value="1"/>
</dbReference>
<keyword evidence="2" id="KW-0418">Kinase</keyword>
<dbReference type="SUPFAM" id="SSF56112">
    <property type="entry name" value="Protein kinase-like (PK-like)"/>
    <property type="match status" value="1"/>
</dbReference>
<dbReference type="AlphaFoldDB" id="A0A087E098"/>
<protein>
    <submittedName>
        <fullName evidence="2">N-acetylhexosamine kinase</fullName>
    </submittedName>
</protein>
<keyword evidence="2" id="KW-0808">Transferase</keyword>
<dbReference type="Proteomes" id="UP000029004">
    <property type="component" value="Unassembled WGS sequence"/>
</dbReference>
<evidence type="ECO:0000313" key="3">
    <source>
        <dbReference type="Proteomes" id="UP000029004"/>
    </source>
</evidence>
<evidence type="ECO:0000313" key="2">
    <source>
        <dbReference type="EMBL" id="KFJ01199.1"/>
    </source>
</evidence>
<dbReference type="eggNOG" id="COG2334">
    <property type="taxonomic scope" value="Bacteria"/>
</dbReference>
<dbReference type="STRING" id="762211.BSTEL_0921"/>
<dbReference type="InterPro" id="IPR050249">
    <property type="entry name" value="Pseudomonas-type_ThrB"/>
</dbReference>
<evidence type="ECO:0000259" key="1">
    <source>
        <dbReference type="Pfam" id="PF01636"/>
    </source>
</evidence>
<name>A0A087E098_9BIFI</name>
<reference evidence="2 3" key="1">
    <citation type="submission" date="2014-03" db="EMBL/GenBank/DDBJ databases">
        <title>Genomics of Bifidobacteria.</title>
        <authorList>
            <person name="Ventura M."/>
            <person name="Milani C."/>
            <person name="Lugli G.A."/>
        </authorList>
    </citation>
    <scope>NUCLEOTIDE SEQUENCE [LARGE SCALE GENOMIC DNA]</scope>
    <source>
        <strain evidence="2 3">DSM 23968</strain>
    </source>
</reference>
<dbReference type="OrthoDB" id="526037at2"/>
<proteinExistence type="predicted"/>